<protein>
    <recommendedName>
        <fullName evidence="4">DUF676 domain-containing protein</fullName>
    </recommendedName>
</protein>
<accession>A0A380S564</accession>
<feature type="signal peptide" evidence="1">
    <location>
        <begin position="1"/>
        <end position="19"/>
    </location>
</feature>
<dbReference type="Proteomes" id="UP000255423">
    <property type="component" value="Unassembled WGS sequence"/>
</dbReference>
<name>A0A380S564_FIBSU</name>
<sequence length="830" mass="93038">MMRYLWLFLMMFFASNAMAAHEDFAFFVDENDRLCLQNGKLLVNLKGYNQDGGLCMGKTQSVRIRVIDAPEDKHTPTGIYLERPFIIVDGINLDPEEKKTLTDLEDQINQVWLPNLLKTLGYTPVLVQFTETVRTSLQENSKVLSQLFAFLNNNKYIPFPGAKEDGFVIMGISQGGVIGRYGSYLYDTHRSPSDAPIRIFSSLDSPHQGAVMPMGLFNTVAFWGDKGGSASASMFKDILLSKGAADLLVYENKCDGNSCSSEVNTKGRFLFEDYRKAAEYKGFPTVLISQGQLKGVSPVHNNDYYHLSRHVEKFSMVLGSAVSRMHYSENNGTLARNRKKETTDDAVLEDYKGISKYDFIQGSTYPFAETIYKSLRGGFLDAMPDKMEEDFLLFDLDLNTSWDVDVLTQGWSTFIPTVSAMDMKCNGELAIRSDCGFTQSSAGFPFENPGARSTATAAFAVDPTHPRYSEAFSGRHIELPFETVNLMPVIYGMRVDMWRILCEVAKYDYDASVGQFRNPKLIGYFSPDTKCMDASKMPDVLSHMGLSKKVSFAYARYDYNKDATEANSSVKFNLPAGWKKVGSWNYGQNVLANTSFEVNVKVENPKGNWMKAELLVCRTKFCSGHLQLNEFDVPVDGKSHTLRWQLPANDGALDGMRWFRLVLNSDGGDVTISDASLLLDTRSEQAVPSKIGSAVVYPNNYEYFPWTDDVHVQSFVDVLGFGLEISYGKARSGMHFEFGKMVSMDDYSNLVVDYWPGTCQNTIAYFDSKKLTEANLDNGSLQNGFVRKILPLSEIIDTDVTPKGSKSAHRLNLQSVYANERCVIKSIMLK</sequence>
<reference evidence="2 3" key="1">
    <citation type="submission" date="2017-08" db="EMBL/GenBank/DDBJ databases">
        <authorList>
            <person name="de Groot N.N."/>
        </authorList>
    </citation>
    <scope>NUCLEOTIDE SEQUENCE [LARGE SCALE GENOMIC DNA]</scope>
    <source>
        <strain evidence="2 3">HM2</strain>
    </source>
</reference>
<dbReference type="AlphaFoldDB" id="A0A380S564"/>
<gene>
    <name evidence="2" type="ORF">SAMN05661053_1506</name>
</gene>
<proteinExistence type="predicted"/>
<dbReference type="RefSeq" id="WP_109572693.1">
    <property type="nucleotide sequence ID" value="NZ_UHJL01000002.1"/>
</dbReference>
<evidence type="ECO:0000313" key="2">
    <source>
        <dbReference type="EMBL" id="SUQ24113.1"/>
    </source>
</evidence>
<evidence type="ECO:0008006" key="4">
    <source>
        <dbReference type="Google" id="ProtNLM"/>
    </source>
</evidence>
<evidence type="ECO:0000256" key="1">
    <source>
        <dbReference type="SAM" id="SignalP"/>
    </source>
</evidence>
<organism evidence="2 3">
    <name type="scientific">Fibrobacter succinogenes</name>
    <name type="common">Bacteroides succinogenes</name>
    <dbReference type="NCBI Taxonomy" id="833"/>
    <lineage>
        <taxon>Bacteria</taxon>
        <taxon>Pseudomonadati</taxon>
        <taxon>Fibrobacterota</taxon>
        <taxon>Fibrobacteria</taxon>
        <taxon>Fibrobacterales</taxon>
        <taxon>Fibrobacteraceae</taxon>
        <taxon>Fibrobacter</taxon>
    </lineage>
</organism>
<dbReference type="EMBL" id="UHJL01000002">
    <property type="protein sequence ID" value="SUQ24113.1"/>
    <property type="molecule type" value="Genomic_DNA"/>
</dbReference>
<keyword evidence="1" id="KW-0732">Signal</keyword>
<evidence type="ECO:0000313" key="3">
    <source>
        <dbReference type="Proteomes" id="UP000255423"/>
    </source>
</evidence>
<feature type="chain" id="PRO_5017077976" description="DUF676 domain-containing protein" evidence="1">
    <location>
        <begin position="20"/>
        <end position="830"/>
    </location>
</feature>